<name>A0A502FJM6_9PROT</name>
<evidence type="ECO:0000259" key="1">
    <source>
        <dbReference type="Pfam" id="PF07879"/>
    </source>
</evidence>
<keyword evidence="3" id="KW-1185">Reference proteome</keyword>
<dbReference type="RefSeq" id="WP_140885818.1">
    <property type="nucleotide sequence ID" value="NZ_RCZP01000029.1"/>
</dbReference>
<reference evidence="2 3" key="1">
    <citation type="journal article" date="2019" name="Environ. Microbiol.">
        <title>Species interactions and distinct microbial communities in high Arctic permafrost affected cryosols are associated with the CH4 and CO2 gas fluxes.</title>
        <authorList>
            <person name="Altshuler I."/>
            <person name="Hamel J."/>
            <person name="Turney S."/>
            <person name="Magnuson E."/>
            <person name="Levesque R."/>
            <person name="Greer C."/>
            <person name="Whyte L.G."/>
        </authorList>
    </citation>
    <scope>NUCLEOTIDE SEQUENCE [LARGE SCALE GENOMIC DNA]</scope>
    <source>
        <strain evidence="2 3">S9.3B</strain>
    </source>
</reference>
<proteinExistence type="predicted"/>
<evidence type="ECO:0000313" key="3">
    <source>
        <dbReference type="Proteomes" id="UP000317078"/>
    </source>
</evidence>
<protein>
    <recommendedName>
        <fullName evidence="1">PHA accumulation regulator DNA-binding N-terminal domain-containing protein</fullName>
    </recommendedName>
</protein>
<dbReference type="Pfam" id="PF07879">
    <property type="entry name" value="PHB_acc_N"/>
    <property type="match status" value="1"/>
</dbReference>
<evidence type="ECO:0000313" key="2">
    <source>
        <dbReference type="EMBL" id="TPG49313.1"/>
    </source>
</evidence>
<dbReference type="EMBL" id="RCZP01000029">
    <property type="protein sequence ID" value="TPG49313.1"/>
    <property type="molecule type" value="Genomic_DNA"/>
</dbReference>
<dbReference type="Proteomes" id="UP000317078">
    <property type="component" value="Unassembled WGS sequence"/>
</dbReference>
<dbReference type="AlphaFoldDB" id="A0A502FJM6"/>
<accession>A0A502FJM6</accession>
<comment type="caution">
    <text evidence="2">The sequence shown here is derived from an EMBL/GenBank/DDBJ whole genome shotgun (WGS) entry which is preliminary data.</text>
</comment>
<dbReference type="InterPro" id="IPR012909">
    <property type="entry name" value="PHA_DNA-bd_N"/>
</dbReference>
<gene>
    <name evidence="2" type="ORF">EAH89_21645</name>
</gene>
<dbReference type="OrthoDB" id="7999299at2"/>
<sequence length="72" mass="8248">MPTRAAVQPVLVKRYGRTRLYNATAQHYVTLQELRRWAKKGLPFVVIDVETKLEITQVLLADDLPTPAAMFH</sequence>
<organism evidence="2 3">
    <name type="scientific">Muricoccus nepalensis</name>
    <dbReference type="NCBI Taxonomy" id="1854500"/>
    <lineage>
        <taxon>Bacteria</taxon>
        <taxon>Pseudomonadati</taxon>
        <taxon>Pseudomonadota</taxon>
        <taxon>Alphaproteobacteria</taxon>
        <taxon>Acetobacterales</taxon>
        <taxon>Roseomonadaceae</taxon>
        <taxon>Muricoccus</taxon>
    </lineage>
</organism>
<feature type="domain" description="PHA accumulation regulator DNA-binding N-terminal" evidence="1">
    <location>
        <begin position="11"/>
        <end position="61"/>
    </location>
</feature>